<dbReference type="OrthoDB" id="412814at2759"/>
<dbReference type="PANTHER" id="PTHR11042:SF190">
    <property type="entry name" value="MITOSIS INHIBITOR PROTEIN KINASE MIK1"/>
    <property type="match status" value="1"/>
</dbReference>
<sequence length="922" mass="100492">MTTSTPPAGASGSRLQPPAHTHSAVTPNTSETFRNVRPLQAAFTSNGLVSKRRRSALSDAAFGAGIPFGPQSVARTASYDTLRAASAPSKDIFPSHSSFMNARPLRVVVETALADRTNERKAQPATMPDTPMKPTFTMSEAASGAKTHRRGRSMGGPFPSRAPLFPTPDKQHAHGPRLAPTTAPRIRVLDENTAPWTAAPKSEVTRRCHSRSASERLSSGRALGSFLDEICSLSIPKPGDKHDVFESPASPSLAVARDAPTPLKNDAEPQDSPMPDAPQMLPVFSTAMASPPHGLRVLPTMDSPNNCFASPSRGGESSAQTPTAFSSTMRRSAVVMFNEVFETEQTPITPTRKAHGMKWYEAAHAHAPEVPFGGTAARKHKAQRPRHTEPVAALWTPPVRVPKNDAQSEPANGRYRMALKQSKFEEHYAVESILGHGEFSEVVKARDKATGHITAVKRMKRPFHGPKDRVRHLEEVDVLCLLKQHRAHQHSPFFGAEGVIDFLDAWEEEAHLYIQTELCPLGSLAFVLAEYGKQVGPLDEARVWKILAELAAALDYIHKCGVLHLDLKPANVLITEIGSLKVTDFGMATRWPRCTAREILAGARLDTHKFLPEGENGSDLSFNSPPSSPLPCAVASVAATSPAPWALPAADQQPQAFAFTAPHSQSEAFVFPERPRRRGNRQRKSSQVLLLEREGDREYIAPEVIFESKYGKPADIFSLGLILLEAACGVEIPDNGEPWHKLRCDDFSDVNLSLLSPALHSVITSMLASQPYMRPTASDLMELPALVAVREIMARGLKASELDQLPAFSAQTENGAPYPLPSSKYYAPPNQMTDASDRMVVRFRGALIQEDEMQFMTEVMHAADRPSEQASPDTSTSLMTEDAPDAPDCALGHPYRALLHEQEPCADYTSHGMEIDRIAPVG</sequence>
<dbReference type="InterPro" id="IPR008271">
    <property type="entry name" value="Ser/Thr_kinase_AS"/>
</dbReference>
<keyword evidence="3" id="KW-0418">Kinase</keyword>
<dbReference type="GO" id="GO:0005737">
    <property type="term" value="C:cytoplasm"/>
    <property type="evidence" value="ECO:0007669"/>
    <property type="project" value="TreeGrafter"/>
</dbReference>
<gene>
    <name evidence="9" type="ORF">MVES_000714</name>
</gene>
<dbReference type="InterPro" id="IPR011009">
    <property type="entry name" value="Kinase-like_dom_sf"/>
</dbReference>
<dbReference type="AlphaFoldDB" id="A0A2N1JGF4"/>
<keyword evidence="1" id="KW-0808">Transferase</keyword>
<dbReference type="PROSITE" id="PS50011">
    <property type="entry name" value="PROTEIN_KINASE_DOM"/>
    <property type="match status" value="1"/>
</dbReference>
<dbReference type="PROSITE" id="PS00107">
    <property type="entry name" value="PROTEIN_KINASE_ATP"/>
    <property type="match status" value="1"/>
</dbReference>
<evidence type="ECO:0000256" key="2">
    <source>
        <dbReference type="ARBA" id="ARBA00022741"/>
    </source>
</evidence>
<name>A0A2N1JGF4_9BASI</name>
<dbReference type="Pfam" id="PF00069">
    <property type="entry name" value="Pkinase"/>
    <property type="match status" value="2"/>
</dbReference>
<dbReference type="GO" id="GO:0004713">
    <property type="term" value="F:protein tyrosine kinase activity"/>
    <property type="evidence" value="ECO:0007669"/>
    <property type="project" value="TreeGrafter"/>
</dbReference>
<evidence type="ECO:0000256" key="4">
    <source>
        <dbReference type="ARBA" id="ARBA00022840"/>
    </source>
</evidence>
<feature type="compositionally biased region" description="Polar residues" evidence="7">
    <location>
        <begin position="23"/>
        <end position="33"/>
    </location>
</feature>
<protein>
    <recommendedName>
        <fullName evidence="8">Protein kinase domain-containing protein</fullName>
    </recommendedName>
</protein>
<evidence type="ECO:0000313" key="10">
    <source>
        <dbReference type="Proteomes" id="UP000232875"/>
    </source>
</evidence>
<evidence type="ECO:0000256" key="1">
    <source>
        <dbReference type="ARBA" id="ARBA00022679"/>
    </source>
</evidence>
<evidence type="ECO:0000256" key="5">
    <source>
        <dbReference type="ARBA" id="ARBA00037982"/>
    </source>
</evidence>
<dbReference type="InterPro" id="IPR017441">
    <property type="entry name" value="Protein_kinase_ATP_BS"/>
</dbReference>
<dbReference type="STRING" id="2020962.A0A2N1JGF4"/>
<dbReference type="PROSITE" id="PS00108">
    <property type="entry name" value="PROTEIN_KINASE_ST"/>
    <property type="match status" value="1"/>
</dbReference>
<dbReference type="Gene3D" id="3.30.200.20">
    <property type="entry name" value="Phosphorylase Kinase, domain 1"/>
    <property type="match status" value="1"/>
</dbReference>
<dbReference type="Gene3D" id="1.10.510.10">
    <property type="entry name" value="Transferase(Phosphotransferase) domain 1"/>
    <property type="match status" value="2"/>
</dbReference>
<dbReference type="GO" id="GO:0005524">
    <property type="term" value="F:ATP binding"/>
    <property type="evidence" value="ECO:0007669"/>
    <property type="project" value="UniProtKB-UniRule"/>
</dbReference>
<evidence type="ECO:0000256" key="7">
    <source>
        <dbReference type="SAM" id="MobiDB-lite"/>
    </source>
</evidence>
<organism evidence="9 10">
    <name type="scientific">Malassezia vespertilionis</name>
    <dbReference type="NCBI Taxonomy" id="2020962"/>
    <lineage>
        <taxon>Eukaryota</taxon>
        <taxon>Fungi</taxon>
        <taxon>Dikarya</taxon>
        <taxon>Basidiomycota</taxon>
        <taxon>Ustilaginomycotina</taxon>
        <taxon>Malasseziomycetes</taxon>
        <taxon>Malasseziales</taxon>
        <taxon>Malasseziaceae</taxon>
        <taxon>Malassezia</taxon>
    </lineage>
</organism>
<dbReference type="SMART" id="SM00220">
    <property type="entry name" value="S_TKc"/>
    <property type="match status" value="1"/>
</dbReference>
<dbReference type="PANTHER" id="PTHR11042">
    <property type="entry name" value="EUKARYOTIC TRANSLATION INITIATION FACTOR 2-ALPHA KINASE EIF2-ALPHA KINASE -RELATED"/>
    <property type="match status" value="1"/>
</dbReference>
<evidence type="ECO:0000313" key="9">
    <source>
        <dbReference type="EMBL" id="PKI85619.1"/>
    </source>
</evidence>
<accession>A0A2N1JGF4</accession>
<dbReference type="InterPro" id="IPR000719">
    <property type="entry name" value="Prot_kinase_dom"/>
</dbReference>
<comment type="similarity">
    <text evidence="5">Belongs to the protein kinase superfamily. Ser/Thr protein kinase family. GCN2 subfamily.</text>
</comment>
<dbReference type="GO" id="GO:0005634">
    <property type="term" value="C:nucleus"/>
    <property type="evidence" value="ECO:0007669"/>
    <property type="project" value="TreeGrafter"/>
</dbReference>
<feature type="domain" description="Protein kinase" evidence="8">
    <location>
        <begin position="428"/>
        <end position="786"/>
    </location>
</feature>
<keyword evidence="4 6" id="KW-0067">ATP-binding</keyword>
<feature type="region of interest" description="Disordered" evidence="7">
    <location>
        <begin position="251"/>
        <end position="275"/>
    </location>
</feature>
<feature type="binding site" evidence="6">
    <location>
        <position position="457"/>
    </location>
    <ligand>
        <name>ATP</name>
        <dbReference type="ChEBI" id="CHEBI:30616"/>
    </ligand>
</feature>
<dbReference type="GO" id="GO:0110031">
    <property type="term" value="P:negative regulation of G2/MI transition of meiotic cell cycle"/>
    <property type="evidence" value="ECO:0007669"/>
    <property type="project" value="TreeGrafter"/>
</dbReference>
<dbReference type="SUPFAM" id="SSF56112">
    <property type="entry name" value="Protein kinase-like (PK-like)"/>
    <property type="match status" value="1"/>
</dbReference>
<dbReference type="Proteomes" id="UP000232875">
    <property type="component" value="Unassembled WGS sequence"/>
</dbReference>
<evidence type="ECO:0000256" key="3">
    <source>
        <dbReference type="ARBA" id="ARBA00022777"/>
    </source>
</evidence>
<reference evidence="9 10" key="1">
    <citation type="submission" date="2017-10" db="EMBL/GenBank/DDBJ databases">
        <title>A novel species of cold-tolerant Malassezia isolated from bats.</title>
        <authorList>
            <person name="Lorch J.M."/>
            <person name="Palmer J.M."/>
            <person name="Vanderwolf K.J."/>
            <person name="Schmidt K.Z."/>
            <person name="Verant M.L."/>
            <person name="Weller T.J."/>
            <person name="Blehert D.S."/>
        </authorList>
    </citation>
    <scope>NUCLEOTIDE SEQUENCE [LARGE SCALE GENOMIC DNA]</scope>
    <source>
        <strain evidence="9 10">NWHC:44797-103</strain>
    </source>
</reference>
<dbReference type="EMBL" id="KZ454987">
    <property type="protein sequence ID" value="PKI85619.1"/>
    <property type="molecule type" value="Genomic_DNA"/>
</dbReference>
<dbReference type="InterPro" id="IPR050339">
    <property type="entry name" value="CC_SR_Kinase"/>
</dbReference>
<feature type="region of interest" description="Disordered" evidence="7">
    <location>
        <begin position="863"/>
        <end position="883"/>
    </location>
</feature>
<proteinExistence type="inferred from homology"/>
<feature type="compositionally biased region" description="Polar residues" evidence="7">
    <location>
        <begin position="868"/>
        <end position="879"/>
    </location>
</feature>
<feature type="region of interest" description="Disordered" evidence="7">
    <location>
        <begin position="1"/>
        <end position="33"/>
    </location>
</feature>
<evidence type="ECO:0000256" key="6">
    <source>
        <dbReference type="PROSITE-ProRule" id="PRU10141"/>
    </source>
</evidence>
<keyword evidence="2 6" id="KW-0547">Nucleotide-binding</keyword>
<evidence type="ECO:0000259" key="8">
    <source>
        <dbReference type="PROSITE" id="PS50011"/>
    </source>
</evidence>
<keyword evidence="10" id="KW-1185">Reference proteome</keyword>